<sequence>MTVVDNTKNDVKCMKFSLSPLSLLPRDLAVRPFAFSATARPPHAELISAVGTIGSASLSPSKPDRPPPLGCSELIEKPCFSTEIRPKPPELAARFSPSIFHQIGRVRHQEPDRIAKETFEGSK</sequence>
<dbReference type="EMBL" id="CM007657">
    <property type="protein sequence ID" value="ONH94736.1"/>
    <property type="molecule type" value="Genomic_DNA"/>
</dbReference>
<name>A0A251N5Z0_PRUPE</name>
<evidence type="ECO:0000313" key="1">
    <source>
        <dbReference type="EMBL" id="ONH94736.1"/>
    </source>
</evidence>
<evidence type="ECO:0000313" key="2">
    <source>
        <dbReference type="Proteomes" id="UP000006882"/>
    </source>
</evidence>
<reference evidence="1 2" key="1">
    <citation type="journal article" date="2013" name="Nat. Genet.">
        <title>The high-quality draft genome of peach (Prunus persica) identifies unique patterns of genetic diversity, domestication and genome evolution.</title>
        <authorList>
            <consortium name="International Peach Genome Initiative"/>
            <person name="Verde I."/>
            <person name="Abbott A.G."/>
            <person name="Scalabrin S."/>
            <person name="Jung S."/>
            <person name="Shu S."/>
            <person name="Marroni F."/>
            <person name="Zhebentyayeva T."/>
            <person name="Dettori M.T."/>
            <person name="Grimwood J."/>
            <person name="Cattonaro F."/>
            <person name="Zuccolo A."/>
            <person name="Rossini L."/>
            <person name="Jenkins J."/>
            <person name="Vendramin E."/>
            <person name="Meisel L.A."/>
            <person name="Decroocq V."/>
            <person name="Sosinski B."/>
            <person name="Prochnik S."/>
            <person name="Mitros T."/>
            <person name="Policriti A."/>
            <person name="Cipriani G."/>
            <person name="Dondini L."/>
            <person name="Ficklin S."/>
            <person name="Goodstein D.M."/>
            <person name="Xuan P."/>
            <person name="Del Fabbro C."/>
            <person name="Aramini V."/>
            <person name="Copetti D."/>
            <person name="Gonzalez S."/>
            <person name="Horner D.S."/>
            <person name="Falchi R."/>
            <person name="Lucas S."/>
            <person name="Mica E."/>
            <person name="Maldonado J."/>
            <person name="Lazzari B."/>
            <person name="Bielenberg D."/>
            <person name="Pirona R."/>
            <person name="Miculan M."/>
            <person name="Barakat A."/>
            <person name="Testolin R."/>
            <person name="Stella A."/>
            <person name="Tartarini S."/>
            <person name="Tonutti P."/>
            <person name="Arus P."/>
            <person name="Orellana A."/>
            <person name="Wells C."/>
            <person name="Main D."/>
            <person name="Vizzotto G."/>
            <person name="Silva H."/>
            <person name="Salamini F."/>
            <person name="Schmutz J."/>
            <person name="Morgante M."/>
            <person name="Rokhsar D.S."/>
        </authorList>
    </citation>
    <scope>NUCLEOTIDE SEQUENCE [LARGE SCALE GENOMIC DNA]</scope>
    <source>
        <strain evidence="2">cv. Nemared</strain>
    </source>
</reference>
<dbReference type="Proteomes" id="UP000006882">
    <property type="component" value="Chromosome G7"/>
</dbReference>
<dbReference type="Gramene" id="ONH94736">
    <property type="protein sequence ID" value="ONH94736"/>
    <property type="gene ID" value="PRUPE_7G026900"/>
</dbReference>
<accession>A0A251N5Z0</accession>
<gene>
    <name evidence="1" type="ORF">PRUPE_7G026900</name>
</gene>
<keyword evidence="2" id="KW-1185">Reference proteome</keyword>
<dbReference type="AlphaFoldDB" id="A0A251N5Z0"/>
<protein>
    <submittedName>
        <fullName evidence="1">Uncharacterized protein</fullName>
    </submittedName>
</protein>
<proteinExistence type="predicted"/>
<organism evidence="1 2">
    <name type="scientific">Prunus persica</name>
    <name type="common">Peach</name>
    <name type="synonym">Amygdalus persica</name>
    <dbReference type="NCBI Taxonomy" id="3760"/>
    <lineage>
        <taxon>Eukaryota</taxon>
        <taxon>Viridiplantae</taxon>
        <taxon>Streptophyta</taxon>
        <taxon>Embryophyta</taxon>
        <taxon>Tracheophyta</taxon>
        <taxon>Spermatophyta</taxon>
        <taxon>Magnoliopsida</taxon>
        <taxon>eudicotyledons</taxon>
        <taxon>Gunneridae</taxon>
        <taxon>Pentapetalae</taxon>
        <taxon>rosids</taxon>
        <taxon>fabids</taxon>
        <taxon>Rosales</taxon>
        <taxon>Rosaceae</taxon>
        <taxon>Amygdaloideae</taxon>
        <taxon>Amygdaleae</taxon>
        <taxon>Prunus</taxon>
    </lineage>
</organism>